<evidence type="ECO:0000256" key="7">
    <source>
        <dbReference type="ARBA" id="ARBA00023157"/>
    </source>
</evidence>
<comment type="function">
    <text evidence="1">May have a role in hematopoietic cell differentiation.</text>
</comment>
<dbReference type="Proteomes" id="UP000011080">
    <property type="component" value="Unassembled WGS sequence"/>
</dbReference>
<dbReference type="GO" id="GO:0005576">
    <property type="term" value="C:extracellular region"/>
    <property type="evidence" value="ECO:0007669"/>
    <property type="project" value="UniProtKB-SubCell"/>
</dbReference>
<dbReference type="Pfam" id="PF00021">
    <property type="entry name" value="UPAR_LY6"/>
    <property type="match status" value="1"/>
</dbReference>
<dbReference type="InterPro" id="IPR026110">
    <property type="entry name" value="LY6G5C"/>
</dbReference>
<accession>L8I4K7</accession>
<evidence type="ECO:0000256" key="4">
    <source>
        <dbReference type="ARBA" id="ARBA00015330"/>
    </source>
</evidence>
<dbReference type="InterPro" id="IPR016054">
    <property type="entry name" value="LY6_UPA_recep-like"/>
</dbReference>
<sequence>SCWGSGSCYITCPGGGALSLDFFSCCGHQGDYRNAPSLHPGKASKGPVTVTTNSGGSARAEAAPSLVDAEEQNETRAGSMRLRPRPLEKAPSRPSANLILYSSAEISLSVVCTAQVLPETLFPLLPHLLLCVPGQSEIYDQEPIRQKYFNEYLSCYRCLFETKELGCLLGSDTCLVPKGSSCITLLIKNNSGFETMVSDCRSKEQMSDCSYTRASPVFGFWIFSRCCFQNFCNNPQKRSLYVP</sequence>
<dbReference type="STRING" id="72004.ENSBMUP00000018730"/>
<keyword evidence="8" id="KW-0325">Glycoprotein</keyword>
<reference evidence="11 12" key="1">
    <citation type="journal article" date="2012" name="Nat. Genet.">
        <title>The yak genome and adaptation to life at high altitude.</title>
        <authorList>
            <person name="Qiu Q."/>
            <person name="Zhang G."/>
            <person name="Ma T."/>
            <person name="Qian W."/>
            <person name="Wang J."/>
            <person name="Ye Z."/>
            <person name="Cao C."/>
            <person name="Hu Q."/>
            <person name="Kim J."/>
            <person name="Larkin D.M."/>
            <person name="Auvil L."/>
            <person name="Capitanu B."/>
            <person name="Ma J."/>
            <person name="Lewin H.A."/>
            <person name="Qian X."/>
            <person name="Lang Y."/>
            <person name="Zhou R."/>
            <person name="Wang L."/>
            <person name="Wang K."/>
            <person name="Xia J."/>
            <person name="Liao S."/>
            <person name="Pan S."/>
            <person name="Lu X."/>
            <person name="Hou H."/>
            <person name="Wang Y."/>
            <person name="Zang X."/>
            <person name="Yin Y."/>
            <person name="Ma H."/>
            <person name="Zhang J."/>
            <person name="Wang Z."/>
            <person name="Zhang Y."/>
            <person name="Zhang D."/>
            <person name="Yonezawa T."/>
            <person name="Hasegawa M."/>
            <person name="Zhong Y."/>
            <person name="Liu W."/>
            <person name="Zhang Y."/>
            <person name="Huang Z."/>
            <person name="Zhang S."/>
            <person name="Long R."/>
            <person name="Yang H."/>
            <person name="Wang J."/>
            <person name="Lenstra J.A."/>
            <person name="Cooper D.N."/>
            <person name="Wu Y."/>
            <person name="Wang J."/>
            <person name="Shi P."/>
            <person name="Wang J."/>
            <person name="Liu J."/>
        </authorList>
    </citation>
    <scope>NUCLEOTIDE SEQUENCE [LARGE SCALE GENOMIC DNA]</scope>
    <source>
        <strain evidence="12">yakQH1</strain>
    </source>
</reference>
<evidence type="ECO:0000313" key="11">
    <source>
        <dbReference type="EMBL" id="ELR50202.1"/>
    </source>
</evidence>
<organism evidence="11 12">
    <name type="scientific">Bos mutus</name>
    <name type="common">wild yak</name>
    <dbReference type="NCBI Taxonomy" id="72004"/>
    <lineage>
        <taxon>Eukaryota</taxon>
        <taxon>Metazoa</taxon>
        <taxon>Chordata</taxon>
        <taxon>Craniata</taxon>
        <taxon>Vertebrata</taxon>
        <taxon>Euteleostomi</taxon>
        <taxon>Mammalia</taxon>
        <taxon>Eutheria</taxon>
        <taxon>Laurasiatheria</taxon>
        <taxon>Artiodactyla</taxon>
        <taxon>Ruminantia</taxon>
        <taxon>Pecora</taxon>
        <taxon>Bovidae</taxon>
        <taxon>Bovinae</taxon>
        <taxon>Bos</taxon>
    </lineage>
</organism>
<evidence type="ECO:0000256" key="6">
    <source>
        <dbReference type="ARBA" id="ARBA00022729"/>
    </source>
</evidence>
<feature type="region of interest" description="Disordered" evidence="9">
    <location>
        <begin position="37"/>
        <end position="91"/>
    </location>
</feature>
<keyword evidence="6" id="KW-0732">Signal</keyword>
<evidence type="ECO:0000256" key="9">
    <source>
        <dbReference type="SAM" id="MobiDB-lite"/>
    </source>
</evidence>
<evidence type="ECO:0000256" key="1">
    <source>
        <dbReference type="ARBA" id="ARBA00002009"/>
    </source>
</evidence>
<gene>
    <name evidence="11" type="ORF">M91_10764</name>
</gene>
<dbReference type="PANTHER" id="PTHR14909">
    <property type="entry name" value="LYMPHOCYTE ANTIGEN 6 COMPLEX LOCUS PROTEIN G5C"/>
    <property type="match status" value="1"/>
</dbReference>
<proteinExistence type="predicted"/>
<keyword evidence="7" id="KW-1015">Disulfide bond</keyword>
<evidence type="ECO:0000259" key="10">
    <source>
        <dbReference type="Pfam" id="PF00021"/>
    </source>
</evidence>
<evidence type="ECO:0000313" key="12">
    <source>
        <dbReference type="Proteomes" id="UP000011080"/>
    </source>
</evidence>
<evidence type="ECO:0000256" key="8">
    <source>
        <dbReference type="ARBA" id="ARBA00023180"/>
    </source>
</evidence>
<evidence type="ECO:0000256" key="5">
    <source>
        <dbReference type="ARBA" id="ARBA00022525"/>
    </source>
</evidence>
<evidence type="ECO:0000256" key="3">
    <source>
        <dbReference type="ARBA" id="ARBA00011815"/>
    </source>
</evidence>
<evidence type="ECO:0000256" key="2">
    <source>
        <dbReference type="ARBA" id="ARBA00004613"/>
    </source>
</evidence>
<feature type="non-terminal residue" evidence="11">
    <location>
        <position position="243"/>
    </location>
</feature>
<dbReference type="AlphaFoldDB" id="L8I4K7"/>
<comment type="subcellular location">
    <subcellularLocation>
        <location evidence="2">Secreted</location>
    </subcellularLocation>
</comment>
<feature type="domain" description="UPAR/Ly6" evidence="10">
    <location>
        <begin position="152"/>
        <end position="235"/>
    </location>
</feature>
<dbReference type="EMBL" id="JH882244">
    <property type="protein sequence ID" value="ELR50202.1"/>
    <property type="molecule type" value="Genomic_DNA"/>
</dbReference>
<name>L8I4K7_9CETA</name>
<dbReference type="CDD" id="cd23545">
    <property type="entry name" value="TFP_LU_ECD_Ly6G5c"/>
    <property type="match status" value="1"/>
</dbReference>
<dbReference type="GO" id="GO:0009897">
    <property type="term" value="C:external side of plasma membrane"/>
    <property type="evidence" value="ECO:0007669"/>
    <property type="project" value="TreeGrafter"/>
</dbReference>
<comment type="subunit">
    <text evidence="3">Forms oligomers.</text>
</comment>
<dbReference type="PANTHER" id="PTHR14909:SF6">
    <property type="entry name" value="LYMPHOCYTE ANTIGEN 6 COMPLEX LOCUS PROTEIN G5C"/>
    <property type="match status" value="1"/>
</dbReference>
<keyword evidence="5" id="KW-0964">Secreted</keyword>
<protein>
    <recommendedName>
        <fullName evidence="4">Lymphocyte antigen 6 complex locus protein G5c</fullName>
    </recommendedName>
</protein>